<comment type="catalytic activity">
    <reaction evidence="1">
        <text>D-glucosamine 6-phosphate + acetyl-CoA = N-acetyl-D-glucosamine 6-phosphate + CoA + H(+)</text>
        <dbReference type="Rhea" id="RHEA:10292"/>
        <dbReference type="ChEBI" id="CHEBI:15378"/>
        <dbReference type="ChEBI" id="CHEBI:57287"/>
        <dbReference type="ChEBI" id="CHEBI:57288"/>
        <dbReference type="ChEBI" id="CHEBI:57513"/>
        <dbReference type="ChEBI" id="CHEBI:58725"/>
        <dbReference type="EC" id="2.3.1.4"/>
    </reaction>
</comment>
<dbReference type="SUPFAM" id="SSF55729">
    <property type="entry name" value="Acyl-CoA N-acyltransferases (Nat)"/>
    <property type="match status" value="1"/>
</dbReference>
<evidence type="ECO:0000259" key="2">
    <source>
        <dbReference type="Pfam" id="PF00583"/>
    </source>
</evidence>
<dbReference type="Pfam" id="PF00583">
    <property type="entry name" value="Acetyltransf_1"/>
    <property type="match status" value="1"/>
</dbReference>
<dbReference type="CDD" id="cd04301">
    <property type="entry name" value="NAT_SF"/>
    <property type="match status" value="1"/>
</dbReference>
<evidence type="ECO:0000256" key="1">
    <source>
        <dbReference type="RuleBase" id="RU365086"/>
    </source>
</evidence>
<evidence type="ECO:0000313" key="3">
    <source>
        <dbReference type="EMBL" id="CAI9766378.1"/>
    </source>
</evidence>
<keyword evidence="1" id="KW-0012">Acyltransferase</keyword>
<proteinExistence type="inferred from homology"/>
<keyword evidence="1" id="KW-0808">Transferase</keyword>
<comment type="pathway">
    <text evidence="1">Nucleotide-sugar biosynthesis; UDP-N-acetyl-alpha-D-glucosamine biosynthesis; N-acetyl-alpha-D-glucosamine 1-phosphate from alpha-D-glucosamine 6-phosphate (route I): step 1/2.</text>
</comment>
<accession>A0AAD2DVL5</accession>
<dbReference type="InterPro" id="IPR000182">
    <property type="entry name" value="GNAT_dom"/>
</dbReference>
<dbReference type="InterPro" id="IPR016181">
    <property type="entry name" value="Acyl_CoA_acyltransferase"/>
</dbReference>
<evidence type="ECO:0000313" key="4">
    <source>
        <dbReference type="Proteomes" id="UP000834106"/>
    </source>
</evidence>
<dbReference type="PANTHER" id="PTHR13355:SF11">
    <property type="entry name" value="GLUCOSAMINE 6-PHOSPHATE N-ACETYLTRANSFERASE"/>
    <property type="match status" value="1"/>
</dbReference>
<dbReference type="GO" id="GO:0004343">
    <property type="term" value="F:glucosamine 6-phosphate N-acetyltransferase activity"/>
    <property type="evidence" value="ECO:0007669"/>
    <property type="project" value="UniProtKB-UniRule"/>
</dbReference>
<reference evidence="3" key="1">
    <citation type="submission" date="2023-05" db="EMBL/GenBank/DDBJ databases">
        <authorList>
            <person name="Huff M."/>
        </authorList>
    </citation>
    <scope>NUCLEOTIDE SEQUENCE</scope>
</reference>
<sequence length="142" mass="15965">MFIVVATESEVDLTKGCTPLTLLQKKRYSGLENWKSQTITRASSNCFNSLLFALVSNERFQEQFQELTKYGDDPLVCVIEDDKSGKIVATGSVFVEKKFVRNCGKVGHIEDVVDSSIRGKQLGKKIIEFLSDHARLTGWTTR</sequence>
<dbReference type="InterPro" id="IPR039143">
    <property type="entry name" value="GNPNAT1-like"/>
</dbReference>
<dbReference type="EMBL" id="OU503043">
    <property type="protein sequence ID" value="CAI9766378.1"/>
    <property type="molecule type" value="Genomic_DNA"/>
</dbReference>
<name>A0AAD2DVL5_9LAMI</name>
<keyword evidence="4" id="KW-1185">Reference proteome</keyword>
<gene>
    <name evidence="3" type="ORF">FPE_LOCUS13808</name>
</gene>
<dbReference type="AlphaFoldDB" id="A0AAD2DVL5"/>
<comment type="similarity">
    <text evidence="1">Belongs to the acetyltransferase family. GNA1 subfamily.</text>
</comment>
<dbReference type="PANTHER" id="PTHR13355">
    <property type="entry name" value="GLUCOSAMINE 6-PHOSPHATE N-ACETYLTRANSFERASE"/>
    <property type="match status" value="1"/>
</dbReference>
<protein>
    <recommendedName>
        <fullName evidence="1">Glucosamine 6-phosphate N-acetyltransferase</fullName>
        <ecNumber evidence="1">2.3.1.4</ecNumber>
    </recommendedName>
</protein>
<organism evidence="3 4">
    <name type="scientific">Fraxinus pennsylvanica</name>
    <dbReference type="NCBI Taxonomy" id="56036"/>
    <lineage>
        <taxon>Eukaryota</taxon>
        <taxon>Viridiplantae</taxon>
        <taxon>Streptophyta</taxon>
        <taxon>Embryophyta</taxon>
        <taxon>Tracheophyta</taxon>
        <taxon>Spermatophyta</taxon>
        <taxon>Magnoliopsida</taxon>
        <taxon>eudicotyledons</taxon>
        <taxon>Gunneridae</taxon>
        <taxon>Pentapetalae</taxon>
        <taxon>asterids</taxon>
        <taxon>lamiids</taxon>
        <taxon>Lamiales</taxon>
        <taxon>Oleaceae</taxon>
        <taxon>Oleeae</taxon>
        <taxon>Fraxinus</taxon>
    </lineage>
</organism>
<dbReference type="GO" id="GO:0006048">
    <property type="term" value="P:UDP-N-acetylglucosamine biosynthetic process"/>
    <property type="evidence" value="ECO:0007669"/>
    <property type="project" value="UniProtKB-UniRule"/>
</dbReference>
<dbReference type="EC" id="2.3.1.4" evidence="1"/>
<dbReference type="Gene3D" id="3.40.630.30">
    <property type="match status" value="1"/>
</dbReference>
<dbReference type="Proteomes" id="UP000834106">
    <property type="component" value="Chromosome 8"/>
</dbReference>
<comment type="subunit">
    <text evidence="1">Homodimer.</text>
</comment>
<feature type="domain" description="N-acetyltransferase" evidence="2">
    <location>
        <begin position="61"/>
        <end position="137"/>
    </location>
</feature>